<comment type="caution">
    <text evidence="2">The sequence shown here is derived from an EMBL/GenBank/DDBJ whole genome shotgun (WGS) entry which is preliminary data.</text>
</comment>
<keyword evidence="3" id="KW-1185">Reference proteome</keyword>
<name>A0ABS2NXF6_9BACI</name>
<dbReference type="CDD" id="cd12208">
    <property type="entry name" value="DIP1984-like"/>
    <property type="match status" value="1"/>
</dbReference>
<reference evidence="2 3" key="1">
    <citation type="submission" date="2021-01" db="EMBL/GenBank/DDBJ databases">
        <title>Genomic Encyclopedia of Type Strains, Phase IV (KMG-IV): sequencing the most valuable type-strain genomes for metagenomic binning, comparative biology and taxonomic classification.</title>
        <authorList>
            <person name="Goeker M."/>
        </authorList>
    </citation>
    <scope>NUCLEOTIDE SEQUENCE [LARGE SCALE GENOMIC DNA]</scope>
    <source>
        <strain evidence="2 3">DSM 25879</strain>
    </source>
</reference>
<evidence type="ECO:0008006" key="4">
    <source>
        <dbReference type="Google" id="ProtNLM"/>
    </source>
</evidence>
<dbReference type="NCBIfam" id="NF038048">
    <property type="entry name" value="DIP1984_fam"/>
    <property type="match status" value="1"/>
</dbReference>
<dbReference type="RefSeq" id="WP_204414349.1">
    <property type="nucleotide sequence ID" value="NZ_JAFBED010000002.1"/>
</dbReference>
<evidence type="ECO:0000313" key="2">
    <source>
        <dbReference type="EMBL" id="MBM7619351.1"/>
    </source>
</evidence>
<gene>
    <name evidence="2" type="ORF">JOC95_001200</name>
</gene>
<evidence type="ECO:0000256" key="1">
    <source>
        <dbReference type="SAM" id="Coils"/>
    </source>
</evidence>
<dbReference type="EMBL" id="JAFBED010000002">
    <property type="protein sequence ID" value="MBM7619351.1"/>
    <property type="molecule type" value="Genomic_DNA"/>
</dbReference>
<proteinExistence type="predicted"/>
<feature type="coiled-coil region" evidence="1">
    <location>
        <begin position="3"/>
        <end position="64"/>
    </location>
</feature>
<dbReference type="Gene3D" id="6.10.320.10">
    <property type="match status" value="1"/>
</dbReference>
<protein>
    <recommendedName>
        <fullName evidence="4">Septicolysin</fullName>
    </recommendedName>
</protein>
<sequence length="153" mass="18230">MKLAEALILRSDYQKRVEQLKNRLFQNVRVQEGDQPNEEPNVLIEELTEILVKLKKLIQDINRTNLLTEFDKTQSLADALTTRDLIGQERKIFSELIEQATERHDRYSRTEIKYVTIIHVKDTQKHVDELSQKYRLIDIKIQELNWKSDLIEK</sequence>
<dbReference type="Proteomes" id="UP000737402">
    <property type="component" value="Unassembled WGS sequence"/>
</dbReference>
<dbReference type="Pfam" id="PF20935">
    <property type="entry name" value="DUF6847"/>
    <property type="match status" value="1"/>
</dbReference>
<dbReference type="InterPro" id="IPR047741">
    <property type="entry name" value="DIP1984-like"/>
</dbReference>
<organism evidence="2 3">
    <name type="scientific">Sutcliffiella tianshenii</name>
    <dbReference type="NCBI Taxonomy" id="1463404"/>
    <lineage>
        <taxon>Bacteria</taxon>
        <taxon>Bacillati</taxon>
        <taxon>Bacillota</taxon>
        <taxon>Bacilli</taxon>
        <taxon>Bacillales</taxon>
        <taxon>Bacillaceae</taxon>
        <taxon>Sutcliffiella</taxon>
    </lineage>
</organism>
<accession>A0ABS2NXF6</accession>
<keyword evidence="1" id="KW-0175">Coiled coil</keyword>
<evidence type="ECO:0000313" key="3">
    <source>
        <dbReference type="Proteomes" id="UP000737402"/>
    </source>
</evidence>